<name>A0ABT5YVN7_9ACTN</name>
<dbReference type="SUPFAM" id="SSF54862">
    <property type="entry name" value="4Fe-4S ferredoxins"/>
    <property type="match status" value="1"/>
</dbReference>
<dbReference type="InterPro" id="IPR051269">
    <property type="entry name" value="Fe-S_cluster_ET"/>
</dbReference>
<keyword evidence="5" id="KW-0408">Iron</keyword>
<evidence type="ECO:0000256" key="6">
    <source>
        <dbReference type="ARBA" id="ARBA00023014"/>
    </source>
</evidence>
<evidence type="ECO:0000256" key="4">
    <source>
        <dbReference type="ARBA" id="ARBA00022982"/>
    </source>
</evidence>
<keyword evidence="6" id="KW-0411">Iron-sulfur</keyword>
<protein>
    <submittedName>
        <fullName evidence="8">Ferredoxin</fullName>
    </submittedName>
</protein>
<evidence type="ECO:0000256" key="1">
    <source>
        <dbReference type="ARBA" id="ARBA00001927"/>
    </source>
</evidence>
<comment type="cofactor">
    <cofactor evidence="1">
        <name>[3Fe-4S] cluster</name>
        <dbReference type="ChEBI" id="CHEBI:21137"/>
    </cofactor>
</comment>
<dbReference type="EMBL" id="JARHTQ010000004">
    <property type="protein sequence ID" value="MDF2255672.1"/>
    <property type="molecule type" value="Genomic_DNA"/>
</dbReference>
<comment type="caution">
    <text evidence="8">The sequence shown here is derived from an EMBL/GenBank/DDBJ whole genome shotgun (WGS) entry which is preliminary data.</text>
</comment>
<dbReference type="Proteomes" id="UP001220022">
    <property type="component" value="Unassembled WGS sequence"/>
</dbReference>
<organism evidence="8 9">
    <name type="scientific">Streptantibioticus ferralitis</name>
    <dbReference type="NCBI Taxonomy" id="236510"/>
    <lineage>
        <taxon>Bacteria</taxon>
        <taxon>Bacillati</taxon>
        <taxon>Actinomycetota</taxon>
        <taxon>Actinomycetes</taxon>
        <taxon>Kitasatosporales</taxon>
        <taxon>Streptomycetaceae</taxon>
        <taxon>Streptantibioticus</taxon>
    </lineage>
</organism>
<keyword evidence="9" id="KW-1185">Reference proteome</keyword>
<keyword evidence="7" id="KW-0003">3Fe-4S</keyword>
<dbReference type="Pfam" id="PF13370">
    <property type="entry name" value="Fer4_13"/>
    <property type="match status" value="1"/>
</dbReference>
<gene>
    <name evidence="8" type="ORF">P2L57_08035</name>
</gene>
<evidence type="ECO:0000256" key="2">
    <source>
        <dbReference type="ARBA" id="ARBA00022448"/>
    </source>
</evidence>
<dbReference type="PANTHER" id="PTHR36923">
    <property type="entry name" value="FERREDOXIN"/>
    <property type="match status" value="1"/>
</dbReference>
<evidence type="ECO:0000313" key="8">
    <source>
        <dbReference type="EMBL" id="MDF2255672.1"/>
    </source>
</evidence>
<keyword evidence="3" id="KW-0479">Metal-binding</keyword>
<dbReference type="PANTHER" id="PTHR36923:SF3">
    <property type="entry name" value="FERREDOXIN"/>
    <property type="match status" value="1"/>
</dbReference>
<evidence type="ECO:0000256" key="7">
    <source>
        <dbReference type="ARBA" id="ARBA00023291"/>
    </source>
</evidence>
<accession>A0ABT5YVN7</accession>
<evidence type="ECO:0000256" key="3">
    <source>
        <dbReference type="ARBA" id="ARBA00022723"/>
    </source>
</evidence>
<keyword evidence="4" id="KW-0249">Electron transport</keyword>
<keyword evidence="2" id="KW-0813">Transport</keyword>
<evidence type="ECO:0000313" key="9">
    <source>
        <dbReference type="Proteomes" id="UP001220022"/>
    </source>
</evidence>
<reference evidence="8 9" key="1">
    <citation type="submission" date="2023-03" db="EMBL/GenBank/DDBJ databases">
        <title>Draft genome sequence of type strain Streptomyces ferralitis JCM 14344.</title>
        <authorList>
            <person name="Klaysubun C."/>
            <person name="Duangmal K."/>
        </authorList>
    </citation>
    <scope>NUCLEOTIDE SEQUENCE [LARGE SCALE GENOMIC DNA]</scope>
    <source>
        <strain evidence="8 9">JCM 14344</strain>
    </source>
</reference>
<evidence type="ECO:0000256" key="5">
    <source>
        <dbReference type="ARBA" id="ARBA00023004"/>
    </source>
</evidence>
<proteinExistence type="predicted"/>
<dbReference type="Gene3D" id="3.30.70.20">
    <property type="match status" value="1"/>
</dbReference>
<sequence length="74" mass="8185">MRIEIDRSRCRGAGQCALHAPELFDQSEEDGMVVVLDDQPPPELLERARLAERLCPNSVIRVLDDEQSRGGPAG</sequence>